<accession>A0A3B0CHL3</accession>
<dbReference type="GO" id="GO:0015344">
    <property type="term" value="F:siderophore uptake transmembrane transporter activity"/>
    <property type="evidence" value="ECO:0007669"/>
    <property type="project" value="TreeGrafter"/>
</dbReference>
<evidence type="ECO:0000256" key="1">
    <source>
        <dbReference type="ARBA" id="ARBA00022729"/>
    </source>
</evidence>
<feature type="domain" description="TonB-dependent receptor plug" evidence="2">
    <location>
        <begin position="138"/>
        <end position="233"/>
    </location>
</feature>
<dbReference type="GO" id="GO:0044718">
    <property type="term" value="P:siderophore transmembrane transport"/>
    <property type="evidence" value="ECO:0007669"/>
    <property type="project" value="TreeGrafter"/>
</dbReference>
<protein>
    <submittedName>
        <fullName evidence="3">TonB-dependent receptor</fullName>
    </submittedName>
</protein>
<dbReference type="PANTHER" id="PTHR30069:SF29">
    <property type="entry name" value="HEMOGLOBIN AND HEMOGLOBIN-HAPTOGLOBIN-BINDING PROTEIN 1-RELATED"/>
    <property type="match status" value="1"/>
</dbReference>
<dbReference type="Pfam" id="PF07715">
    <property type="entry name" value="Plug"/>
    <property type="match status" value="1"/>
</dbReference>
<evidence type="ECO:0000313" key="3">
    <source>
        <dbReference type="EMBL" id="RKN83146.1"/>
    </source>
</evidence>
<dbReference type="Pfam" id="PF13620">
    <property type="entry name" value="CarboxypepD_reg"/>
    <property type="match status" value="1"/>
</dbReference>
<dbReference type="InterPro" id="IPR039426">
    <property type="entry name" value="TonB-dep_rcpt-like"/>
</dbReference>
<reference evidence="3 4" key="1">
    <citation type="submission" date="2018-10" db="EMBL/GenBank/DDBJ databases">
        <title>Ulvibacterium marinum gen. nov., sp. nov., a novel marine bacterium of the family Flavobacteriaceae, isolated from a culture of the green alga Ulva prolifera.</title>
        <authorList>
            <person name="Zhang Z."/>
        </authorList>
    </citation>
    <scope>NUCLEOTIDE SEQUENCE [LARGE SCALE GENOMIC DNA]</scope>
    <source>
        <strain evidence="3 4">CCMM003</strain>
    </source>
</reference>
<proteinExistence type="predicted"/>
<dbReference type="InterPro" id="IPR012910">
    <property type="entry name" value="Plug_dom"/>
</dbReference>
<dbReference type="Gene3D" id="2.170.130.10">
    <property type="entry name" value="TonB-dependent receptor, plug domain"/>
    <property type="match status" value="1"/>
</dbReference>
<dbReference type="Gene3D" id="2.60.40.1120">
    <property type="entry name" value="Carboxypeptidase-like, regulatory domain"/>
    <property type="match status" value="1"/>
</dbReference>
<name>A0A3B0CHL3_9FLAO</name>
<dbReference type="Proteomes" id="UP000276603">
    <property type="component" value="Unassembled WGS sequence"/>
</dbReference>
<dbReference type="PANTHER" id="PTHR30069">
    <property type="entry name" value="TONB-DEPENDENT OUTER MEMBRANE RECEPTOR"/>
    <property type="match status" value="1"/>
</dbReference>
<keyword evidence="1" id="KW-0732">Signal</keyword>
<dbReference type="RefSeq" id="WP_120710353.1">
    <property type="nucleotide sequence ID" value="NZ_RBCJ01000001.1"/>
</dbReference>
<dbReference type="GO" id="GO:0009279">
    <property type="term" value="C:cell outer membrane"/>
    <property type="evidence" value="ECO:0007669"/>
    <property type="project" value="TreeGrafter"/>
</dbReference>
<sequence>MKEYSVIILFFLFCSSYAQVGVVKGIVLDKQSENPMEGATIELLDAEIATGVITDLDGRFILKNVPIGRQVLRISYIGYESTTIPNVDVTTGKDIFLNVTLLESFDQLDEVVLTSDTNKDRPLNKLATVSARQFGVEEVTRFSGGRSDVGRLAANFAGVSAPDDSRNDIVIRGNSPTGLLWRLEGVPIPSPNHYSTLGTTGGPVSALNPNLLKNSDFITSAFPAEYGNAIGGVFDLGFRKGNADDYEYTLQSGIFTGVEAMAEGPMGKNNGSFLVAARYSLVGLLGIGAGGTAATPNYNDVSFNLDFGRGKLGNFSLFGIIGNSDIEFLGDDIDEDDLFAAEDENTFVESRFGVMGLKHRLSLGNNSYLRTIVSGSYSGNDFTVDRFIEKNTPQERLIRYTEADNTETRLTFSTLFNTKVNNKLTLRTGMLIENYGIESLLLDRNEQADSDGDGDPDLVNFRDIDENLSILQPYLQGQFRLTEKITLNAGLHSQYSTLNKQFVIAPRAAVDYNFLPNHTINLGYGLHHQPVPLPLLFLNENVNGELIQTNRDLDYAQSSHYVLGYNVKLSDSWRAKVEVYYQDIEKAAVEAFPSSYSTLTEGADFGFENDRVSLVNEGVGFNQGIELTLEKFFSKGYYGLLTGSFFDSKYEGSDGIERNTPFNNGYVINLLAGKEFKTGPSGKNIWFVDTRLTTSGGRYFTPVDLEASQQAGFEILQEDRAFSEQYDGYFRWDVKFGLKLNSRNKKSSHQFYFDLQNVTANENIFVRRYNRLTNQVDQVDQIGFFPDFGYKFQF</sequence>
<dbReference type="InterPro" id="IPR037066">
    <property type="entry name" value="Plug_dom_sf"/>
</dbReference>
<dbReference type="EMBL" id="RBCJ01000001">
    <property type="protein sequence ID" value="RKN83146.1"/>
    <property type="molecule type" value="Genomic_DNA"/>
</dbReference>
<dbReference type="SUPFAM" id="SSF49464">
    <property type="entry name" value="Carboxypeptidase regulatory domain-like"/>
    <property type="match status" value="1"/>
</dbReference>
<comment type="caution">
    <text evidence="3">The sequence shown here is derived from an EMBL/GenBank/DDBJ whole genome shotgun (WGS) entry which is preliminary data.</text>
</comment>
<keyword evidence="3" id="KW-0675">Receptor</keyword>
<gene>
    <name evidence="3" type="ORF">D7Z94_04725</name>
</gene>
<evidence type="ECO:0000259" key="2">
    <source>
        <dbReference type="Pfam" id="PF07715"/>
    </source>
</evidence>
<dbReference type="InterPro" id="IPR008969">
    <property type="entry name" value="CarboxyPept-like_regulatory"/>
</dbReference>
<keyword evidence="4" id="KW-1185">Reference proteome</keyword>
<dbReference type="SUPFAM" id="SSF56935">
    <property type="entry name" value="Porins"/>
    <property type="match status" value="1"/>
</dbReference>
<dbReference type="AlphaFoldDB" id="A0A3B0CHL3"/>
<dbReference type="OrthoDB" id="9804995at2"/>
<evidence type="ECO:0000313" key="4">
    <source>
        <dbReference type="Proteomes" id="UP000276603"/>
    </source>
</evidence>
<organism evidence="3 4">
    <name type="scientific">Ulvibacterium marinum</name>
    <dbReference type="NCBI Taxonomy" id="2419782"/>
    <lineage>
        <taxon>Bacteria</taxon>
        <taxon>Pseudomonadati</taxon>
        <taxon>Bacteroidota</taxon>
        <taxon>Flavobacteriia</taxon>
        <taxon>Flavobacteriales</taxon>
        <taxon>Flavobacteriaceae</taxon>
        <taxon>Ulvibacterium</taxon>
    </lineage>
</organism>